<dbReference type="EMBL" id="LZPO01008073">
    <property type="protein sequence ID" value="OBS82357.1"/>
    <property type="molecule type" value="Genomic_DNA"/>
</dbReference>
<dbReference type="Gene3D" id="6.10.250.3250">
    <property type="match status" value="1"/>
</dbReference>
<sequence>MMHKTKQGQAAVDHFKLEYPAVTNTLEEKRKEKARICYRKKLLMRLWKQTEKNMEGKKISNFTEVLKTSGPLL</sequence>
<reference evidence="4 5" key="1">
    <citation type="submission" date="2016-06" db="EMBL/GenBank/DDBJ databases">
        <title>The Draft Genome Sequence and Annotation of the Desert Woodrat Neotoma lepida.</title>
        <authorList>
            <person name="Campbell M."/>
            <person name="Oakeson K.F."/>
            <person name="Yandell M."/>
            <person name="Halpert J.R."/>
            <person name="Dearing D."/>
        </authorList>
    </citation>
    <scope>NUCLEOTIDE SEQUENCE [LARGE SCALE GENOMIC DNA]</scope>
    <source>
        <strain evidence="4">417</strain>
        <tissue evidence="4">Liver</tissue>
    </source>
</reference>
<gene>
    <name evidence="4" type="ORF">A6R68_23652</name>
</gene>
<evidence type="ECO:0000313" key="4">
    <source>
        <dbReference type="EMBL" id="OBS82357.1"/>
    </source>
</evidence>
<keyword evidence="5" id="KW-1185">Reference proteome</keyword>
<dbReference type="GO" id="GO:1990904">
    <property type="term" value="C:ribonucleoprotein complex"/>
    <property type="evidence" value="ECO:0007669"/>
    <property type="project" value="UniProtKB-KW"/>
</dbReference>
<dbReference type="FunFam" id="6.10.250.3250:FF:000001">
    <property type="entry name" value="60S ribosomal protein L13a"/>
    <property type="match status" value="1"/>
</dbReference>
<evidence type="ECO:0000313" key="5">
    <source>
        <dbReference type="Proteomes" id="UP000092124"/>
    </source>
</evidence>
<dbReference type="AlphaFoldDB" id="A0A1A6HXB2"/>
<dbReference type="OrthoDB" id="1882297at2759"/>
<evidence type="ECO:0000256" key="3">
    <source>
        <dbReference type="ARBA" id="ARBA00023274"/>
    </source>
</evidence>
<evidence type="ECO:0000256" key="2">
    <source>
        <dbReference type="ARBA" id="ARBA00022980"/>
    </source>
</evidence>
<name>A0A1A6HXB2_NEOLE</name>
<proteinExistence type="inferred from homology"/>
<keyword evidence="3" id="KW-0687">Ribonucleoprotein</keyword>
<keyword evidence="2" id="KW-0689">Ribosomal protein</keyword>
<dbReference type="GO" id="GO:0005840">
    <property type="term" value="C:ribosome"/>
    <property type="evidence" value="ECO:0007669"/>
    <property type="project" value="UniProtKB-KW"/>
</dbReference>
<evidence type="ECO:0000256" key="1">
    <source>
        <dbReference type="ARBA" id="ARBA00006227"/>
    </source>
</evidence>
<dbReference type="STRING" id="56216.A0A1A6HXB2"/>
<accession>A0A1A6HXB2</accession>
<protein>
    <submittedName>
        <fullName evidence="4">Uncharacterized protein</fullName>
    </submittedName>
</protein>
<dbReference type="Proteomes" id="UP000092124">
    <property type="component" value="Unassembled WGS sequence"/>
</dbReference>
<comment type="similarity">
    <text evidence="1">Belongs to the universal ribosomal protein uL13 family.</text>
</comment>
<organism evidence="4 5">
    <name type="scientific">Neotoma lepida</name>
    <name type="common">Desert woodrat</name>
    <dbReference type="NCBI Taxonomy" id="56216"/>
    <lineage>
        <taxon>Eukaryota</taxon>
        <taxon>Metazoa</taxon>
        <taxon>Chordata</taxon>
        <taxon>Craniata</taxon>
        <taxon>Vertebrata</taxon>
        <taxon>Euteleostomi</taxon>
        <taxon>Mammalia</taxon>
        <taxon>Eutheria</taxon>
        <taxon>Euarchontoglires</taxon>
        <taxon>Glires</taxon>
        <taxon>Rodentia</taxon>
        <taxon>Myomorpha</taxon>
        <taxon>Muroidea</taxon>
        <taxon>Cricetidae</taxon>
        <taxon>Neotominae</taxon>
        <taxon>Neotoma</taxon>
    </lineage>
</organism>
<comment type="caution">
    <text evidence="4">The sequence shown here is derived from an EMBL/GenBank/DDBJ whole genome shotgun (WGS) entry which is preliminary data.</text>
</comment>